<evidence type="ECO:0000259" key="1">
    <source>
        <dbReference type="Pfam" id="PF07859"/>
    </source>
</evidence>
<feature type="domain" description="Alpha/beta hydrolase fold-3" evidence="1">
    <location>
        <begin position="20"/>
        <end position="111"/>
    </location>
</feature>
<evidence type="ECO:0000313" key="2">
    <source>
        <dbReference type="EMBL" id="PYH94351.1"/>
    </source>
</evidence>
<name>A0A319DAX5_9EURO</name>
<dbReference type="OrthoDB" id="19653at2759"/>
<dbReference type="SUPFAM" id="SSF53474">
    <property type="entry name" value="alpha/beta-Hydrolases"/>
    <property type="match status" value="1"/>
</dbReference>
<dbReference type="VEuPathDB" id="FungiDB:BO71DRAFT_230654"/>
<organism evidence="2 3">
    <name type="scientific">Aspergillus ellipticus CBS 707.79</name>
    <dbReference type="NCBI Taxonomy" id="1448320"/>
    <lineage>
        <taxon>Eukaryota</taxon>
        <taxon>Fungi</taxon>
        <taxon>Dikarya</taxon>
        <taxon>Ascomycota</taxon>
        <taxon>Pezizomycotina</taxon>
        <taxon>Eurotiomycetes</taxon>
        <taxon>Eurotiomycetidae</taxon>
        <taxon>Eurotiales</taxon>
        <taxon>Aspergillaceae</taxon>
        <taxon>Aspergillus</taxon>
        <taxon>Aspergillus subgen. Circumdati</taxon>
    </lineage>
</organism>
<dbReference type="AlphaFoldDB" id="A0A319DAX5"/>
<evidence type="ECO:0000313" key="3">
    <source>
        <dbReference type="Proteomes" id="UP000247810"/>
    </source>
</evidence>
<dbReference type="Proteomes" id="UP000247810">
    <property type="component" value="Unassembled WGS sequence"/>
</dbReference>
<dbReference type="EMBL" id="KZ825873">
    <property type="protein sequence ID" value="PYH94351.1"/>
    <property type="molecule type" value="Genomic_DNA"/>
</dbReference>
<dbReference type="InterPro" id="IPR029058">
    <property type="entry name" value="AB_hydrolase_fold"/>
</dbReference>
<gene>
    <name evidence="2" type="ORF">BO71DRAFT_230654</name>
</gene>
<dbReference type="STRING" id="1448320.A0A319DAX5"/>
<keyword evidence="3" id="KW-1185">Reference proteome</keyword>
<accession>A0A319DAX5</accession>
<dbReference type="Gene3D" id="3.40.50.1820">
    <property type="entry name" value="alpha/beta hydrolase"/>
    <property type="match status" value="1"/>
</dbReference>
<dbReference type="InterPro" id="IPR013094">
    <property type="entry name" value="AB_hydrolase_3"/>
</dbReference>
<protein>
    <recommendedName>
        <fullName evidence="1">Alpha/beta hydrolase fold-3 domain-containing protein</fullName>
    </recommendedName>
</protein>
<reference evidence="2 3" key="1">
    <citation type="submission" date="2018-02" db="EMBL/GenBank/DDBJ databases">
        <title>The genomes of Aspergillus section Nigri reveals drivers in fungal speciation.</title>
        <authorList>
            <consortium name="DOE Joint Genome Institute"/>
            <person name="Vesth T.C."/>
            <person name="Nybo J."/>
            <person name="Theobald S."/>
            <person name="Brandl J."/>
            <person name="Frisvad J.C."/>
            <person name="Nielsen K.F."/>
            <person name="Lyhne E.K."/>
            <person name="Kogle M.E."/>
            <person name="Kuo A."/>
            <person name="Riley R."/>
            <person name="Clum A."/>
            <person name="Nolan M."/>
            <person name="Lipzen A."/>
            <person name="Salamov A."/>
            <person name="Henrissat B."/>
            <person name="Wiebenga A."/>
            <person name="De vries R.P."/>
            <person name="Grigoriev I.V."/>
            <person name="Mortensen U.H."/>
            <person name="Andersen M.R."/>
            <person name="Baker S.E."/>
        </authorList>
    </citation>
    <scope>NUCLEOTIDE SEQUENCE [LARGE SCALE GENOMIC DNA]</scope>
    <source>
        <strain evidence="2 3">CBS 707.79</strain>
    </source>
</reference>
<proteinExistence type="predicted"/>
<sequence>MMSRKDIHPMHIQMLLNRGFIPVSVDYRLCPEVGLLDGHIEDVCDEMVWARNILPSLALKRSDIRLDGNRVAAVGWSSGGHLAMTLGWTAVERGIKPPEAILAFYPPIDYEDSFWAVSQPSMMPPGLDPNYTQSAEYSTIYAYTTRQSIN</sequence>
<dbReference type="GO" id="GO:0016787">
    <property type="term" value="F:hydrolase activity"/>
    <property type="evidence" value="ECO:0007669"/>
    <property type="project" value="InterPro"/>
</dbReference>
<dbReference type="Pfam" id="PF07859">
    <property type="entry name" value="Abhydrolase_3"/>
    <property type="match status" value="1"/>
</dbReference>